<feature type="region of interest" description="Disordered" evidence="1">
    <location>
        <begin position="381"/>
        <end position="448"/>
    </location>
</feature>
<proteinExistence type="predicted"/>
<evidence type="ECO:0000256" key="1">
    <source>
        <dbReference type="SAM" id="MobiDB-lite"/>
    </source>
</evidence>
<comment type="caution">
    <text evidence="2">The sequence shown here is derived from an EMBL/GenBank/DDBJ whole genome shotgun (WGS) entry which is preliminary data.</text>
</comment>
<protein>
    <submittedName>
        <fullName evidence="2">Uncharacterized protein</fullName>
    </submittedName>
</protein>
<reference evidence="2" key="1">
    <citation type="journal article" date="2020" name="New Phytol.">
        <title>Comparative genomics reveals dynamic genome evolution in host specialist ectomycorrhizal fungi.</title>
        <authorList>
            <person name="Lofgren L.A."/>
            <person name="Nguyen N.H."/>
            <person name="Vilgalys R."/>
            <person name="Ruytinx J."/>
            <person name="Liao H.L."/>
            <person name="Branco S."/>
            <person name="Kuo A."/>
            <person name="LaButti K."/>
            <person name="Lipzen A."/>
            <person name="Andreopoulos W."/>
            <person name="Pangilinan J."/>
            <person name="Riley R."/>
            <person name="Hundley H."/>
            <person name="Na H."/>
            <person name="Barry K."/>
            <person name="Grigoriev I.V."/>
            <person name="Stajich J.E."/>
            <person name="Kennedy P.G."/>
        </authorList>
    </citation>
    <scope>NUCLEOTIDE SEQUENCE</scope>
    <source>
        <strain evidence="2">FC423</strain>
    </source>
</reference>
<gene>
    <name evidence="2" type="ORF">F5147DRAFT_659368</name>
</gene>
<evidence type="ECO:0000313" key="3">
    <source>
        <dbReference type="Proteomes" id="UP000823399"/>
    </source>
</evidence>
<keyword evidence="3" id="KW-1185">Reference proteome</keyword>
<dbReference type="AlphaFoldDB" id="A0A9P7ESP5"/>
<dbReference type="RefSeq" id="XP_041284782.1">
    <property type="nucleotide sequence ID" value="XM_041434580.1"/>
</dbReference>
<feature type="region of interest" description="Disordered" evidence="1">
    <location>
        <begin position="144"/>
        <end position="163"/>
    </location>
</feature>
<dbReference type="GeneID" id="64696839"/>
<feature type="compositionally biased region" description="Basic and acidic residues" evidence="1">
    <location>
        <begin position="225"/>
        <end position="238"/>
    </location>
</feature>
<dbReference type="OrthoDB" id="2645888at2759"/>
<organism evidence="2 3">
    <name type="scientific">Suillus discolor</name>
    <dbReference type="NCBI Taxonomy" id="1912936"/>
    <lineage>
        <taxon>Eukaryota</taxon>
        <taxon>Fungi</taxon>
        <taxon>Dikarya</taxon>
        <taxon>Basidiomycota</taxon>
        <taxon>Agaricomycotina</taxon>
        <taxon>Agaricomycetes</taxon>
        <taxon>Agaricomycetidae</taxon>
        <taxon>Boletales</taxon>
        <taxon>Suillineae</taxon>
        <taxon>Suillaceae</taxon>
        <taxon>Suillus</taxon>
    </lineage>
</organism>
<evidence type="ECO:0000313" key="2">
    <source>
        <dbReference type="EMBL" id="KAG2085890.1"/>
    </source>
</evidence>
<name>A0A9P7ESP5_9AGAM</name>
<dbReference type="Proteomes" id="UP000823399">
    <property type="component" value="Unassembled WGS sequence"/>
</dbReference>
<sequence>MTPADAANEALNETLAAIQLLLKCCMMLQQDDPDALKILDEIARCVAKDLKLYRGIATSFSPQLLSCAAVVQDCSKGGVFVTLPDWMSVTDKDLRIKGHPRFNKMALYRPCPSVEIPVFVGTDARVSRSGTSAAVSFTMQPIVAPSTPAPPPEDFGNHAAPATELSPLSPSPISEPLEPLAPIISAPILLKYNLFVLGTKKNAVQVMEKVGNSRKRHAEDDDPEEVKSVDMTHSDPQSRKSVPKRNRLMSSDEENVQTKPGFVTKIIGSSKIAPSPLIIEEHPAPARSNCSEGTDDRGFWDAENRPVEWGRDSAIATAVEYSVRHHTQKCDKCNKLDVACLVLLDKKFGCIRLDCANCDEMKITCAINGIGVQERMQAKAKAKAKAGEDSSNPVRRSKSRVPKSRVVNKTLVNTRSRKMPIQPASSSSPDQHNIIEQGDSAPHDQVVSTDVTPARTEVEPMRTIGLSVPIVEAAWAVDPADPKPTARDILHSIQDLGRRLDLLATNERVDQLDARLGSVEDIFGQRLNALEQHLNSSDAERRATSSSIGHLTIALQDHKEDLTAHSPCVNTTAYAPPHHANAPLPWTHAWDASVMTNVQGQVGTSASVLQIETLDSVVPAADVSTELSSDPSTISDD</sequence>
<accession>A0A9P7ESP5</accession>
<feature type="region of interest" description="Disordered" evidence="1">
    <location>
        <begin position="211"/>
        <end position="254"/>
    </location>
</feature>
<dbReference type="EMBL" id="JABBWM010000157">
    <property type="protein sequence ID" value="KAG2085890.1"/>
    <property type="molecule type" value="Genomic_DNA"/>
</dbReference>